<gene>
    <name evidence="2" type="ORF">GPM918_LOCUS7610</name>
    <name evidence="3" type="ORF">OVA965_LOCUS16136</name>
    <name evidence="4" type="ORF">SRO942_LOCUS7610</name>
    <name evidence="5" type="ORF">TMI583_LOCUS16145</name>
</gene>
<feature type="compositionally biased region" description="Polar residues" evidence="1">
    <location>
        <begin position="599"/>
        <end position="608"/>
    </location>
</feature>
<proteinExistence type="predicted"/>
<dbReference type="Proteomes" id="UP000681722">
    <property type="component" value="Unassembled WGS sequence"/>
</dbReference>
<feature type="compositionally biased region" description="Basic and acidic residues" evidence="1">
    <location>
        <begin position="50"/>
        <end position="60"/>
    </location>
</feature>
<accession>A0A813Y9G7</accession>
<feature type="compositionally biased region" description="Basic and acidic residues" evidence="1">
    <location>
        <begin position="75"/>
        <end position="85"/>
    </location>
</feature>
<evidence type="ECO:0000256" key="1">
    <source>
        <dbReference type="SAM" id="MobiDB-lite"/>
    </source>
</evidence>
<comment type="caution">
    <text evidence="2">The sequence shown here is derived from an EMBL/GenBank/DDBJ whole genome shotgun (WGS) entry which is preliminary data.</text>
</comment>
<feature type="region of interest" description="Disordered" evidence="1">
    <location>
        <begin position="408"/>
        <end position="455"/>
    </location>
</feature>
<organism evidence="2 6">
    <name type="scientific">Didymodactylos carnosus</name>
    <dbReference type="NCBI Taxonomy" id="1234261"/>
    <lineage>
        <taxon>Eukaryota</taxon>
        <taxon>Metazoa</taxon>
        <taxon>Spiralia</taxon>
        <taxon>Gnathifera</taxon>
        <taxon>Rotifera</taxon>
        <taxon>Eurotatoria</taxon>
        <taxon>Bdelloidea</taxon>
        <taxon>Philodinida</taxon>
        <taxon>Philodinidae</taxon>
        <taxon>Didymodactylos</taxon>
    </lineage>
</organism>
<evidence type="ECO:0000313" key="2">
    <source>
        <dbReference type="EMBL" id="CAF0881005.1"/>
    </source>
</evidence>
<feature type="compositionally biased region" description="Polar residues" evidence="1">
    <location>
        <begin position="408"/>
        <end position="422"/>
    </location>
</feature>
<evidence type="ECO:0000313" key="6">
    <source>
        <dbReference type="Proteomes" id="UP000663829"/>
    </source>
</evidence>
<evidence type="ECO:0000313" key="4">
    <source>
        <dbReference type="EMBL" id="CAF3667178.1"/>
    </source>
</evidence>
<dbReference type="Proteomes" id="UP000682733">
    <property type="component" value="Unassembled WGS sequence"/>
</dbReference>
<feature type="region of interest" description="Disordered" evidence="1">
    <location>
        <begin position="329"/>
        <end position="361"/>
    </location>
</feature>
<protein>
    <submittedName>
        <fullName evidence="2">Uncharacterized protein</fullName>
    </submittedName>
</protein>
<evidence type="ECO:0000313" key="5">
    <source>
        <dbReference type="EMBL" id="CAF3802264.1"/>
    </source>
</evidence>
<dbReference type="Proteomes" id="UP000663829">
    <property type="component" value="Unassembled WGS sequence"/>
</dbReference>
<feature type="compositionally biased region" description="Low complexity" evidence="1">
    <location>
        <begin position="423"/>
        <end position="435"/>
    </location>
</feature>
<dbReference type="AlphaFoldDB" id="A0A813Y9G7"/>
<evidence type="ECO:0000313" key="3">
    <source>
        <dbReference type="EMBL" id="CAF1033988.1"/>
    </source>
</evidence>
<reference evidence="2" key="1">
    <citation type="submission" date="2021-02" db="EMBL/GenBank/DDBJ databases">
        <authorList>
            <person name="Nowell W R."/>
        </authorList>
    </citation>
    <scope>NUCLEOTIDE SEQUENCE</scope>
</reference>
<feature type="compositionally biased region" description="Polar residues" evidence="1">
    <location>
        <begin position="329"/>
        <end position="343"/>
    </location>
</feature>
<dbReference type="EMBL" id="CAJNOK010007425">
    <property type="protein sequence ID" value="CAF1033988.1"/>
    <property type="molecule type" value="Genomic_DNA"/>
</dbReference>
<feature type="compositionally biased region" description="Polar residues" evidence="1">
    <location>
        <begin position="442"/>
        <end position="455"/>
    </location>
</feature>
<dbReference type="OrthoDB" id="10049332at2759"/>
<feature type="compositionally biased region" description="Polar residues" evidence="1">
    <location>
        <begin position="352"/>
        <end position="361"/>
    </location>
</feature>
<keyword evidence="6" id="KW-1185">Reference proteome</keyword>
<feature type="region of interest" description="Disordered" evidence="1">
    <location>
        <begin position="48"/>
        <end position="97"/>
    </location>
</feature>
<name>A0A813Y9G7_9BILA</name>
<feature type="region of interest" description="Disordered" evidence="1">
    <location>
        <begin position="508"/>
        <end position="535"/>
    </location>
</feature>
<dbReference type="Proteomes" id="UP000677228">
    <property type="component" value="Unassembled WGS sequence"/>
</dbReference>
<dbReference type="EMBL" id="CAJOBA010007436">
    <property type="protein sequence ID" value="CAF3802264.1"/>
    <property type="molecule type" value="Genomic_DNA"/>
</dbReference>
<dbReference type="EMBL" id="CAJNOQ010001254">
    <property type="protein sequence ID" value="CAF0881005.1"/>
    <property type="molecule type" value="Genomic_DNA"/>
</dbReference>
<feature type="compositionally biased region" description="Polar residues" evidence="1">
    <location>
        <begin position="61"/>
        <end position="73"/>
    </location>
</feature>
<sequence length="614" mass="70182">MLSDSYGTLLALRPSPTETIFPDHLVDKRFLDADGFIDLEKMFLEMGGTSRHESDDKSNSHEQQPNLSTSSQYYEMRDGSGDGRRQQPKVYDQSDPQIIQKVFNRRPKEILTPDQIANLTSVTIGNRPATIDQTQQKPPWVDDYRHRDLRDLPVTPISSLPYHHKNPYISGEEQFQTPAQPPLFWIKNHQYNRQLPPRHCYQTPPDTLQQQSPVSIVQRLHDAAAFRQQQLNDQAHLRSPSVYSTPFSPVLQQQFSPLINDKESANTFNWPFIEQSTLVKPSVDSNVYHPHRFGSIGSTNPMQTAYRTHSTVKQNQKILSDLINNHQQVQQSFPTPPSLTAGNGNDDEDDQSFYSAMPSPTTECDQALSNVLDSGHDLYNDCQPNSDHIRIYHQAVLVNSLLRNALTDQKSNDTSSSIGTQIQEESPSPQKQQQKNRVQDVLRTSSDESCFSTNTTDSQNMLQYLKPLHLSQRHEMLEQVTSMSPADQSSFKRILQDMILEQLEVMKSQQHLQQGDPSQQQRDHSVSSQMSAANQCHSIPSLHPESVFSDHYDRHGSPLDRWFDRDIYSRNLPQMPMPASGQRVFSATDLEQSRRSSRLNPNNNQIPTSFYHRI</sequence>
<feature type="region of interest" description="Disordered" evidence="1">
    <location>
        <begin position="573"/>
        <end position="614"/>
    </location>
</feature>
<dbReference type="EMBL" id="CAJOBC010001254">
    <property type="protein sequence ID" value="CAF3667178.1"/>
    <property type="molecule type" value="Genomic_DNA"/>
</dbReference>